<evidence type="ECO:0000256" key="18">
    <source>
        <dbReference type="ARBA" id="ARBA00023170"/>
    </source>
</evidence>
<dbReference type="InterPro" id="IPR017441">
    <property type="entry name" value="Protein_kinase_ATP_BS"/>
</dbReference>
<sequence length="1040" mass="113942">MKKQGRGFSLAAMSLRLLCPIHFQAILLLFIALLHVKTPTIFAGSSTSTFSYFGGNETDHQALLAFKKQITHDPVNILSSWNDSLHFCEWEGVTCGHKHRRVIVLDLSSRGLVGSLSPFIGNLSFIRVIQLYNNTIGGQIVDEVGRLLRLRVLGLSINSFQGKIPANLSHCSKLKSLAVGKNNLSGSIPKELASLSELEFLAVRNNNLTGGIPPFIGNLSSLQVFSAAYNALGGHIPDALGQLRSLNSLGLMSNELSGLIPPSLYNLSSLVTLSFPRNDLSGSLPADLFLTLPHLQWFQIYQNKFTGPLPISLSNASELSWLEANENNFTGKLSVNFGGLQHLKFLFIHGNNLGSGDDDEMNFFQSLANCSSLQKLTLDANQFEGTLPNVLGNFSTQLTFFAIDHNLIFGEIPSGIGNLVNLNNLYMDGNKFTGIIPSDIGNLQKLQRFSLSNNRLSGRLPITLGNLSLLNELSLNNNKLQGTIPSSIEKCQNLLLLDLSQNNLNGTIPKQLFAISMLSIGLNLAQNFFVGSLPSEVGKLVHLAMLNLSENKLSGKIPSSLGSCISLEYLYVEGNLFQGEIPTSLSSLRGIQVMDLSRNNFSSQIPNFLEKLSLKNLNLSFNDFQGEVPTKGVFANANSISVVGNIRLCGGISKLMLPSCLTKKEKKTKWSLTLTIVISVACVLLVVATVSFFLFYWCKNIRKDESSGSTLRKSLLKVSYQMLLKATDGFSLTNLIGAGSFGSVYIGILGEDGSIVAVKVLNLQRQGAFRSFISECDALKNIRHRNLVKIITSCSSVDFQGNDFKALVYEFMPNGSLEKWLHMDLETDTEQAEIQNLNLLQRTNIAIDVACALDYLHHHCPVPVVHCDLKPSNILFDYDMTAHVGDFGLAKLLSKLTIPKQSSSIGIKGTIGYIPPEYGLGSELSNKGDVYSYGILLLEMITGKRPTNHMFEGGFSLHRYASMAFPNCVMEIVDSKLLNNVDEVIDNHNFSPTNRKEECLISMVKVGVACSVDLPQERWDISKAISELHLVRDILLGSSS</sequence>
<dbReference type="InterPro" id="IPR001611">
    <property type="entry name" value="Leu-rich_rpt"/>
</dbReference>
<gene>
    <name evidence="25" type="primary">LOC115962999</name>
</gene>
<keyword evidence="12" id="KW-0677">Repeat</keyword>
<evidence type="ECO:0000256" key="16">
    <source>
        <dbReference type="ARBA" id="ARBA00022989"/>
    </source>
</evidence>
<dbReference type="InterPro" id="IPR000719">
    <property type="entry name" value="Prot_kinase_dom"/>
</dbReference>
<dbReference type="SUPFAM" id="SSF56112">
    <property type="entry name" value="Protein kinase-like (PK-like)"/>
    <property type="match status" value="1"/>
</dbReference>
<comment type="similarity">
    <text evidence="2">Belongs to the protein kinase superfamily. Ser/Thr protein kinase family.</text>
</comment>
<dbReference type="GO" id="GO:0004674">
    <property type="term" value="F:protein serine/threonine kinase activity"/>
    <property type="evidence" value="ECO:0007669"/>
    <property type="project" value="UniProtKB-KW"/>
</dbReference>
<dbReference type="Pfam" id="PF23598">
    <property type="entry name" value="LRR_14"/>
    <property type="match status" value="1"/>
</dbReference>
<dbReference type="GeneID" id="115962999"/>
<evidence type="ECO:0000256" key="23">
    <source>
        <dbReference type="SAM" id="Phobius"/>
    </source>
</evidence>
<accession>A0A7N2MRH5</accession>
<keyword evidence="16 23" id="KW-1133">Transmembrane helix</keyword>
<dbReference type="RefSeq" id="XP_030937741.1">
    <property type="nucleotide sequence ID" value="XM_031081881.1"/>
</dbReference>
<keyword evidence="19" id="KW-0325">Glycoprotein</keyword>
<dbReference type="SMART" id="SM00369">
    <property type="entry name" value="LRR_TYP"/>
    <property type="match status" value="8"/>
</dbReference>
<keyword evidence="14" id="KW-0418">Kinase</keyword>
<reference evidence="25" key="2">
    <citation type="submission" date="2021-01" db="UniProtKB">
        <authorList>
            <consortium name="EnsemblPlants"/>
        </authorList>
    </citation>
    <scope>IDENTIFICATION</scope>
</reference>
<dbReference type="PROSITE" id="PS50011">
    <property type="entry name" value="PROTEIN_KINASE_DOM"/>
    <property type="match status" value="1"/>
</dbReference>
<evidence type="ECO:0000256" key="19">
    <source>
        <dbReference type="ARBA" id="ARBA00023180"/>
    </source>
</evidence>
<dbReference type="Gene3D" id="1.10.510.10">
    <property type="entry name" value="Transferase(Phosphotransferase) domain 1"/>
    <property type="match status" value="1"/>
</dbReference>
<evidence type="ECO:0000256" key="6">
    <source>
        <dbReference type="ARBA" id="ARBA00022527"/>
    </source>
</evidence>
<dbReference type="AlphaFoldDB" id="A0A7N2MRH5"/>
<evidence type="ECO:0000256" key="20">
    <source>
        <dbReference type="ARBA" id="ARBA00047899"/>
    </source>
</evidence>
<dbReference type="InterPro" id="IPR013210">
    <property type="entry name" value="LRR_N_plant-typ"/>
</dbReference>
<dbReference type="GO" id="GO:0005524">
    <property type="term" value="F:ATP binding"/>
    <property type="evidence" value="ECO:0007669"/>
    <property type="project" value="UniProtKB-UniRule"/>
</dbReference>
<dbReference type="PANTHER" id="PTHR27000">
    <property type="entry name" value="LEUCINE-RICH REPEAT RECEPTOR-LIKE PROTEIN KINASE FAMILY PROTEIN-RELATED"/>
    <property type="match status" value="1"/>
</dbReference>
<keyword evidence="17 23" id="KW-0472">Membrane</keyword>
<dbReference type="PROSITE" id="PS00108">
    <property type="entry name" value="PROTEIN_KINASE_ST"/>
    <property type="match status" value="1"/>
</dbReference>
<evidence type="ECO:0000256" key="13">
    <source>
        <dbReference type="ARBA" id="ARBA00022741"/>
    </source>
</evidence>
<evidence type="ECO:0000256" key="8">
    <source>
        <dbReference type="ARBA" id="ARBA00022614"/>
    </source>
</evidence>
<keyword evidence="13 22" id="KW-0547">Nucleotide-binding</keyword>
<dbReference type="InterPro" id="IPR008271">
    <property type="entry name" value="Ser/Thr_kinase_AS"/>
</dbReference>
<evidence type="ECO:0000256" key="3">
    <source>
        <dbReference type="ARBA" id="ARBA00009592"/>
    </source>
</evidence>
<evidence type="ECO:0000256" key="17">
    <source>
        <dbReference type="ARBA" id="ARBA00023136"/>
    </source>
</evidence>
<dbReference type="Gramene" id="QL10p043243:mrna">
    <property type="protein sequence ID" value="QL10p043243:mrna"/>
    <property type="gene ID" value="QL10p043243"/>
</dbReference>
<reference evidence="25 26" key="1">
    <citation type="journal article" date="2016" name="G3 (Bethesda)">
        <title>First Draft Assembly and Annotation of the Genome of a California Endemic Oak Quercus lobata Nee (Fagaceae).</title>
        <authorList>
            <person name="Sork V.L."/>
            <person name="Fitz-Gibbon S.T."/>
            <person name="Puiu D."/>
            <person name="Crepeau M."/>
            <person name="Gugger P.F."/>
            <person name="Sherman R."/>
            <person name="Stevens K."/>
            <person name="Langley C.H."/>
            <person name="Pellegrini M."/>
            <person name="Salzberg S.L."/>
        </authorList>
    </citation>
    <scope>NUCLEOTIDE SEQUENCE [LARGE SCALE GENOMIC DNA]</scope>
    <source>
        <strain evidence="25 26">cv. SW786</strain>
    </source>
</reference>
<protein>
    <recommendedName>
        <fullName evidence="4">non-specific serine/threonine protein kinase</fullName>
        <ecNumber evidence="4">2.7.11.1</ecNumber>
    </recommendedName>
</protein>
<evidence type="ECO:0000256" key="22">
    <source>
        <dbReference type="PROSITE-ProRule" id="PRU10141"/>
    </source>
</evidence>
<keyword evidence="11" id="KW-0732">Signal</keyword>
<dbReference type="Pfam" id="PF00560">
    <property type="entry name" value="LRR_1"/>
    <property type="match status" value="6"/>
</dbReference>
<comment type="catalytic activity">
    <reaction evidence="20">
        <text>L-threonyl-[protein] + ATP = O-phospho-L-threonyl-[protein] + ADP + H(+)</text>
        <dbReference type="Rhea" id="RHEA:46608"/>
        <dbReference type="Rhea" id="RHEA-COMP:11060"/>
        <dbReference type="Rhea" id="RHEA-COMP:11605"/>
        <dbReference type="ChEBI" id="CHEBI:15378"/>
        <dbReference type="ChEBI" id="CHEBI:30013"/>
        <dbReference type="ChEBI" id="CHEBI:30616"/>
        <dbReference type="ChEBI" id="CHEBI:61977"/>
        <dbReference type="ChEBI" id="CHEBI:456216"/>
        <dbReference type="EC" id="2.7.11.1"/>
    </reaction>
</comment>
<keyword evidence="8" id="KW-0433">Leucine-rich repeat</keyword>
<dbReference type="OrthoDB" id="676979at2759"/>
<dbReference type="EnsemblPlants" id="QL10p043243:mrna">
    <property type="protein sequence ID" value="QL10p043243:mrna"/>
    <property type="gene ID" value="QL10p043243"/>
</dbReference>
<dbReference type="Gene3D" id="3.80.10.10">
    <property type="entry name" value="Ribonuclease Inhibitor"/>
    <property type="match status" value="3"/>
</dbReference>
<dbReference type="InterPro" id="IPR032675">
    <property type="entry name" value="LRR_dom_sf"/>
</dbReference>
<comment type="similarity">
    <text evidence="3">Belongs to the RLP family.</text>
</comment>
<evidence type="ECO:0000259" key="24">
    <source>
        <dbReference type="PROSITE" id="PS50011"/>
    </source>
</evidence>
<evidence type="ECO:0000313" key="25">
    <source>
        <dbReference type="EnsemblPlants" id="QL10p043243:mrna"/>
    </source>
</evidence>
<keyword evidence="10 23" id="KW-0812">Transmembrane</keyword>
<name>A0A7N2MRH5_QUELO</name>
<dbReference type="Pfam" id="PF00069">
    <property type="entry name" value="Pkinase"/>
    <property type="match status" value="1"/>
</dbReference>
<dbReference type="InterPro" id="IPR011009">
    <property type="entry name" value="Kinase-like_dom_sf"/>
</dbReference>
<dbReference type="EMBL" id="LRBV02000010">
    <property type="status" value="NOT_ANNOTATED_CDS"/>
    <property type="molecule type" value="Genomic_DNA"/>
</dbReference>
<comment type="subcellular location">
    <subcellularLocation>
        <location evidence="1">Cell membrane</location>
        <topology evidence="1">Single-pass type I membrane protein</topology>
    </subcellularLocation>
</comment>
<dbReference type="OMA" id="NINFLIM"/>
<dbReference type="Pfam" id="PF08263">
    <property type="entry name" value="LRRNT_2"/>
    <property type="match status" value="1"/>
</dbReference>
<feature type="domain" description="Protein kinase" evidence="24">
    <location>
        <begin position="730"/>
        <end position="1032"/>
    </location>
</feature>
<dbReference type="FunFam" id="3.30.200.20:FF:000432">
    <property type="entry name" value="LRR receptor-like serine/threonine-protein kinase EFR"/>
    <property type="match status" value="1"/>
</dbReference>
<dbReference type="SUPFAM" id="SSF52058">
    <property type="entry name" value="L domain-like"/>
    <property type="match status" value="2"/>
</dbReference>
<evidence type="ECO:0000256" key="15">
    <source>
        <dbReference type="ARBA" id="ARBA00022840"/>
    </source>
</evidence>
<organism evidence="25 26">
    <name type="scientific">Quercus lobata</name>
    <name type="common">Valley oak</name>
    <dbReference type="NCBI Taxonomy" id="97700"/>
    <lineage>
        <taxon>Eukaryota</taxon>
        <taxon>Viridiplantae</taxon>
        <taxon>Streptophyta</taxon>
        <taxon>Embryophyta</taxon>
        <taxon>Tracheophyta</taxon>
        <taxon>Spermatophyta</taxon>
        <taxon>Magnoliopsida</taxon>
        <taxon>eudicotyledons</taxon>
        <taxon>Gunneridae</taxon>
        <taxon>Pentapetalae</taxon>
        <taxon>rosids</taxon>
        <taxon>fabids</taxon>
        <taxon>Fagales</taxon>
        <taxon>Fagaceae</taxon>
        <taxon>Quercus</taxon>
    </lineage>
</organism>
<evidence type="ECO:0000256" key="11">
    <source>
        <dbReference type="ARBA" id="ARBA00022729"/>
    </source>
</evidence>
<dbReference type="FunFam" id="3.80.10.10:FF:000275">
    <property type="entry name" value="Leucine-rich repeat receptor-like protein kinase"/>
    <property type="match status" value="1"/>
</dbReference>
<evidence type="ECO:0000256" key="1">
    <source>
        <dbReference type="ARBA" id="ARBA00004251"/>
    </source>
</evidence>
<dbReference type="InterPro" id="IPR055414">
    <property type="entry name" value="LRR_R13L4/SHOC2-like"/>
</dbReference>
<proteinExistence type="inferred from homology"/>
<evidence type="ECO:0000256" key="12">
    <source>
        <dbReference type="ARBA" id="ARBA00022737"/>
    </source>
</evidence>
<dbReference type="PROSITE" id="PS00107">
    <property type="entry name" value="PROTEIN_KINASE_ATP"/>
    <property type="match status" value="1"/>
</dbReference>
<evidence type="ECO:0000256" key="14">
    <source>
        <dbReference type="ARBA" id="ARBA00022777"/>
    </source>
</evidence>
<dbReference type="KEGG" id="qlo:115962999"/>
<feature type="transmembrane region" description="Helical" evidence="23">
    <location>
        <begin position="672"/>
        <end position="697"/>
    </location>
</feature>
<keyword evidence="6" id="KW-0723">Serine/threonine-protein kinase</keyword>
<dbReference type="SMART" id="SM00220">
    <property type="entry name" value="S_TKc"/>
    <property type="match status" value="1"/>
</dbReference>
<dbReference type="FunFam" id="3.80.10.10:FF:000288">
    <property type="entry name" value="LRR receptor-like serine/threonine-protein kinase EFR"/>
    <property type="match status" value="1"/>
</dbReference>
<dbReference type="PANTHER" id="PTHR27000:SF785">
    <property type="entry name" value="PROTEIN KINASE DOMAIN-CONTAINING PROTEIN"/>
    <property type="match status" value="1"/>
</dbReference>
<evidence type="ECO:0000256" key="10">
    <source>
        <dbReference type="ARBA" id="ARBA00022692"/>
    </source>
</evidence>
<evidence type="ECO:0000256" key="21">
    <source>
        <dbReference type="ARBA" id="ARBA00048679"/>
    </source>
</evidence>
<dbReference type="Proteomes" id="UP000594261">
    <property type="component" value="Chromosome 10"/>
</dbReference>
<keyword evidence="7" id="KW-0597">Phosphoprotein</keyword>
<evidence type="ECO:0000256" key="7">
    <source>
        <dbReference type="ARBA" id="ARBA00022553"/>
    </source>
</evidence>
<evidence type="ECO:0000256" key="2">
    <source>
        <dbReference type="ARBA" id="ARBA00008684"/>
    </source>
</evidence>
<feature type="binding site" evidence="22">
    <location>
        <position position="759"/>
    </location>
    <ligand>
        <name>ATP</name>
        <dbReference type="ChEBI" id="CHEBI:30616"/>
    </ligand>
</feature>
<dbReference type="InParanoid" id="A0A7N2MRH5"/>
<comment type="catalytic activity">
    <reaction evidence="21">
        <text>L-seryl-[protein] + ATP = O-phospho-L-seryl-[protein] + ADP + H(+)</text>
        <dbReference type="Rhea" id="RHEA:17989"/>
        <dbReference type="Rhea" id="RHEA-COMP:9863"/>
        <dbReference type="Rhea" id="RHEA-COMP:11604"/>
        <dbReference type="ChEBI" id="CHEBI:15378"/>
        <dbReference type="ChEBI" id="CHEBI:29999"/>
        <dbReference type="ChEBI" id="CHEBI:30616"/>
        <dbReference type="ChEBI" id="CHEBI:83421"/>
        <dbReference type="ChEBI" id="CHEBI:456216"/>
        <dbReference type="EC" id="2.7.11.1"/>
    </reaction>
</comment>
<evidence type="ECO:0000256" key="4">
    <source>
        <dbReference type="ARBA" id="ARBA00012513"/>
    </source>
</evidence>
<dbReference type="GO" id="GO:0005886">
    <property type="term" value="C:plasma membrane"/>
    <property type="evidence" value="ECO:0007669"/>
    <property type="project" value="UniProtKB-SubCell"/>
</dbReference>
<keyword evidence="15 22" id="KW-0067">ATP-binding</keyword>
<keyword evidence="18" id="KW-0675">Receptor</keyword>
<keyword evidence="9" id="KW-0808">Transferase</keyword>
<keyword evidence="26" id="KW-1185">Reference proteome</keyword>
<evidence type="ECO:0000256" key="9">
    <source>
        <dbReference type="ARBA" id="ARBA00022679"/>
    </source>
</evidence>
<keyword evidence="5" id="KW-1003">Cell membrane</keyword>
<dbReference type="FunFam" id="1.10.510.10:FF:000358">
    <property type="entry name" value="Putative leucine-rich repeat receptor-like serine/threonine-protein kinase"/>
    <property type="match status" value="1"/>
</dbReference>
<dbReference type="EC" id="2.7.11.1" evidence="4"/>
<evidence type="ECO:0000313" key="26">
    <source>
        <dbReference type="Proteomes" id="UP000594261"/>
    </source>
</evidence>
<evidence type="ECO:0000256" key="5">
    <source>
        <dbReference type="ARBA" id="ARBA00022475"/>
    </source>
</evidence>
<dbReference type="InterPro" id="IPR003591">
    <property type="entry name" value="Leu-rich_rpt_typical-subtyp"/>
</dbReference>
<dbReference type="Gene3D" id="3.30.200.20">
    <property type="entry name" value="Phosphorylase Kinase, domain 1"/>
    <property type="match status" value="1"/>
</dbReference>